<name>A0A6P2C0X9_9ACTN</name>
<keyword evidence="2" id="KW-1185">Reference proteome</keyword>
<accession>A0A6P2C0X9</accession>
<evidence type="ECO:0000313" key="1">
    <source>
        <dbReference type="EMBL" id="TVZ05042.1"/>
    </source>
</evidence>
<dbReference type="InterPro" id="IPR029058">
    <property type="entry name" value="AB_hydrolase_fold"/>
</dbReference>
<evidence type="ECO:0000313" key="2">
    <source>
        <dbReference type="Proteomes" id="UP000460272"/>
    </source>
</evidence>
<evidence type="ECO:0008006" key="3">
    <source>
        <dbReference type="Google" id="ProtNLM"/>
    </source>
</evidence>
<dbReference type="AlphaFoldDB" id="A0A6P2C0X9"/>
<dbReference type="EMBL" id="RPFW01000002">
    <property type="protein sequence ID" value="TVZ05042.1"/>
    <property type="molecule type" value="Genomic_DNA"/>
</dbReference>
<gene>
    <name evidence="1" type="ORF">EAS64_10500</name>
</gene>
<dbReference type="RefSeq" id="WP_145852749.1">
    <property type="nucleotide sequence ID" value="NZ_RPFW01000002.1"/>
</dbReference>
<dbReference type="Gene3D" id="3.40.50.1820">
    <property type="entry name" value="alpha/beta hydrolase"/>
    <property type="match status" value="1"/>
</dbReference>
<proteinExistence type="predicted"/>
<dbReference type="OrthoDB" id="3483116at2"/>
<comment type="caution">
    <text evidence="1">The sequence shown here is derived from an EMBL/GenBank/DDBJ whole genome shotgun (WGS) entry which is preliminary data.</text>
</comment>
<protein>
    <recommendedName>
        <fullName evidence="3">Alpha/beta hydrolase</fullName>
    </recommendedName>
</protein>
<dbReference type="Proteomes" id="UP000460272">
    <property type="component" value="Unassembled WGS sequence"/>
</dbReference>
<dbReference type="SUPFAM" id="SSF53474">
    <property type="entry name" value="alpha/beta-Hydrolases"/>
    <property type="match status" value="1"/>
</dbReference>
<sequence>MTAIIGIHGIRNEQLGRNQLIPEWAGALADGLERAAGHEVAVPDLNIVYYGDLFEPDPAGKDAGDELAGLTEEDAVALSPFADEVTGRLASGPPADGEPAAKGRTAVPLLLQAVLRRLDKQFGSPKASLLFLGELKQVRSYLLDPEVKAEVDNRAENVITRGGRVLIGHSLGSVVAFEFIRQHPGYPVDLLLTLGSPLGLRTLRALMPDPDYGAGGLPPGVTRWVGLRDPRDPVACAGDLSRYWPGVCDFTVHNQSDAHSVYRYLSKRPTGTALLAALPGLADYEPS</sequence>
<organism evidence="1 2">
    <name type="scientific">Trebonia kvetii</name>
    <dbReference type="NCBI Taxonomy" id="2480626"/>
    <lineage>
        <taxon>Bacteria</taxon>
        <taxon>Bacillati</taxon>
        <taxon>Actinomycetota</taxon>
        <taxon>Actinomycetes</taxon>
        <taxon>Streptosporangiales</taxon>
        <taxon>Treboniaceae</taxon>
        <taxon>Trebonia</taxon>
    </lineage>
</organism>
<reference evidence="1 2" key="1">
    <citation type="submission" date="2018-11" db="EMBL/GenBank/DDBJ databases">
        <title>Trebonia kvetii gen.nov., sp.nov., a novel acidophilic actinobacterium, and proposal of the new actinobacterial family Treboniaceae fam. nov.</title>
        <authorList>
            <person name="Rapoport D."/>
            <person name="Sagova-Mareckova M."/>
            <person name="Sedlacek I."/>
            <person name="Provaznik J."/>
            <person name="Kralova S."/>
            <person name="Pavlinic D."/>
            <person name="Benes V."/>
            <person name="Kopecky J."/>
        </authorList>
    </citation>
    <scope>NUCLEOTIDE SEQUENCE [LARGE SCALE GENOMIC DNA]</scope>
    <source>
        <strain evidence="1 2">15Tr583</strain>
    </source>
</reference>